<evidence type="ECO:0000313" key="1">
    <source>
        <dbReference type="EMBL" id="KAH3696236.1"/>
    </source>
</evidence>
<proteinExistence type="predicted"/>
<dbReference type="Proteomes" id="UP000828390">
    <property type="component" value="Unassembled WGS sequence"/>
</dbReference>
<reference evidence="1" key="2">
    <citation type="submission" date="2020-11" db="EMBL/GenBank/DDBJ databases">
        <authorList>
            <person name="McCartney M.A."/>
            <person name="Auch B."/>
            <person name="Kono T."/>
            <person name="Mallez S."/>
            <person name="Becker A."/>
            <person name="Gohl D.M."/>
            <person name="Silverstein K.A.T."/>
            <person name="Koren S."/>
            <person name="Bechman K.B."/>
            <person name="Herman A."/>
            <person name="Abrahante J.E."/>
            <person name="Garbe J."/>
        </authorList>
    </citation>
    <scope>NUCLEOTIDE SEQUENCE</scope>
    <source>
        <strain evidence="1">Duluth1</strain>
        <tissue evidence="1">Whole animal</tissue>
    </source>
</reference>
<comment type="caution">
    <text evidence="1">The sequence shown here is derived from an EMBL/GenBank/DDBJ whole genome shotgun (WGS) entry which is preliminary data.</text>
</comment>
<reference evidence="1" key="1">
    <citation type="journal article" date="2019" name="bioRxiv">
        <title>The Genome of the Zebra Mussel, Dreissena polymorpha: A Resource for Invasive Species Research.</title>
        <authorList>
            <person name="McCartney M.A."/>
            <person name="Auch B."/>
            <person name="Kono T."/>
            <person name="Mallez S."/>
            <person name="Zhang Y."/>
            <person name="Obille A."/>
            <person name="Becker A."/>
            <person name="Abrahante J.E."/>
            <person name="Garbe J."/>
            <person name="Badalamenti J.P."/>
            <person name="Herman A."/>
            <person name="Mangelson H."/>
            <person name="Liachko I."/>
            <person name="Sullivan S."/>
            <person name="Sone E.D."/>
            <person name="Koren S."/>
            <person name="Silverstein K.A.T."/>
            <person name="Beckman K.B."/>
            <person name="Gohl D.M."/>
        </authorList>
    </citation>
    <scope>NUCLEOTIDE SEQUENCE</scope>
    <source>
        <strain evidence="1">Duluth1</strain>
        <tissue evidence="1">Whole animal</tissue>
    </source>
</reference>
<dbReference type="AlphaFoldDB" id="A0A9D3YCG2"/>
<keyword evidence="2" id="KW-1185">Reference proteome</keyword>
<accession>A0A9D3YCG2</accession>
<gene>
    <name evidence="1" type="ORF">DPMN_083701</name>
</gene>
<dbReference type="EMBL" id="JAIWYP010000016">
    <property type="protein sequence ID" value="KAH3696236.1"/>
    <property type="molecule type" value="Genomic_DNA"/>
</dbReference>
<evidence type="ECO:0000313" key="2">
    <source>
        <dbReference type="Proteomes" id="UP000828390"/>
    </source>
</evidence>
<sequence>MDSCSLPDALEAVETASLWLVALQQRPGTHLQMFLDVCGEGHRFEGVNLSPCQLTADQLSSKWNSICCLAPLS</sequence>
<name>A0A9D3YCG2_DREPO</name>
<organism evidence="1 2">
    <name type="scientific">Dreissena polymorpha</name>
    <name type="common">Zebra mussel</name>
    <name type="synonym">Mytilus polymorpha</name>
    <dbReference type="NCBI Taxonomy" id="45954"/>
    <lineage>
        <taxon>Eukaryota</taxon>
        <taxon>Metazoa</taxon>
        <taxon>Spiralia</taxon>
        <taxon>Lophotrochozoa</taxon>
        <taxon>Mollusca</taxon>
        <taxon>Bivalvia</taxon>
        <taxon>Autobranchia</taxon>
        <taxon>Heteroconchia</taxon>
        <taxon>Euheterodonta</taxon>
        <taxon>Imparidentia</taxon>
        <taxon>Neoheterodontei</taxon>
        <taxon>Myida</taxon>
        <taxon>Dreissenoidea</taxon>
        <taxon>Dreissenidae</taxon>
        <taxon>Dreissena</taxon>
    </lineage>
</organism>
<protein>
    <submittedName>
        <fullName evidence="1">Uncharacterized protein</fullName>
    </submittedName>
</protein>